<gene>
    <name evidence="6" type="ORF">ACRE_008830</name>
</gene>
<dbReference type="Pfam" id="PF00004">
    <property type="entry name" value="AAA"/>
    <property type="match status" value="3"/>
</dbReference>
<organism evidence="6 7">
    <name type="scientific">Hapsidospora chrysogenum (strain ATCC 11550 / CBS 779.69 / DSM 880 / IAM 14645 / JCM 23072 / IMI 49137)</name>
    <name type="common">Acremonium chrysogenum</name>
    <dbReference type="NCBI Taxonomy" id="857340"/>
    <lineage>
        <taxon>Eukaryota</taxon>
        <taxon>Fungi</taxon>
        <taxon>Dikarya</taxon>
        <taxon>Ascomycota</taxon>
        <taxon>Pezizomycotina</taxon>
        <taxon>Sordariomycetes</taxon>
        <taxon>Hypocreomycetidae</taxon>
        <taxon>Hypocreales</taxon>
        <taxon>Bionectriaceae</taxon>
        <taxon>Hapsidospora</taxon>
    </lineage>
</organism>
<evidence type="ECO:0000256" key="4">
    <source>
        <dbReference type="SAM" id="MobiDB-lite"/>
    </source>
</evidence>
<dbReference type="STRING" id="857340.A0A086TG56"/>
<accession>A0A086TG56</accession>
<reference evidence="7" key="1">
    <citation type="journal article" date="2014" name="Genome Announc.">
        <title>Genome sequence and annotation of Acremonium chrysogenum, producer of the beta-lactam antibiotic cephalosporin C.</title>
        <authorList>
            <person name="Terfehr D."/>
            <person name="Dahlmann T.A."/>
            <person name="Specht T."/>
            <person name="Zadra I."/>
            <person name="Kuernsteiner H."/>
            <person name="Kueck U."/>
        </authorList>
    </citation>
    <scope>NUCLEOTIDE SEQUENCE [LARGE SCALE GENOMIC DNA]</scope>
    <source>
        <strain evidence="7">ATCC 11550 / CBS 779.69 / DSM 880 / IAM 14645 / JCM 23072 / IMI 49137</strain>
    </source>
</reference>
<dbReference type="PANTHER" id="PTHR43392:SF2">
    <property type="entry name" value="AAA-TYPE ATPASE FAMILY PROTEIN _ ANKYRIN REPEAT FAMILY PROTEIN"/>
    <property type="match status" value="1"/>
</dbReference>
<dbReference type="PRINTS" id="PR00819">
    <property type="entry name" value="CBXCFQXSUPER"/>
</dbReference>
<dbReference type="AlphaFoldDB" id="A0A086TG56"/>
<dbReference type="EMBL" id="JPKY01000004">
    <property type="protein sequence ID" value="KFH48338.1"/>
    <property type="molecule type" value="Genomic_DNA"/>
</dbReference>
<dbReference type="InterPro" id="IPR000641">
    <property type="entry name" value="CbxX/CfxQ"/>
</dbReference>
<comment type="caution">
    <text evidence="6">The sequence shown here is derived from an EMBL/GenBank/DDBJ whole genome shotgun (WGS) entry which is preliminary data.</text>
</comment>
<feature type="compositionally biased region" description="Acidic residues" evidence="4">
    <location>
        <begin position="211"/>
        <end position="223"/>
    </location>
</feature>
<evidence type="ECO:0000256" key="2">
    <source>
        <dbReference type="ARBA" id="ARBA00022741"/>
    </source>
</evidence>
<feature type="compositionally biased region" description="Basic and acidic residues" evidence="4">
    <location>
        <begin position="120"/>
        <end position="149"/>
    </location>
</feature>
<dbReference type="InterPro" id="IPR003593">
    <property type="entry name" value="AAA+_ATPase"/>
</dbReference>
<dbReference type="FunFam" id="3.40.50.300:FF:000216">
    <property type="entry name" value="Type VII secretion ATPase EccA"/>
    <property type="match status" value="2"/>
</dbReference>
<protein>
    <submittedName>
        <fullName evidence="6">Stage V sporulation protein K-like protein</fullName>
    </submittedName>
</protein>
<dbReference type="Gene3D" id="3.40.50.300">
    <property type="entry name" value="P-loop containing nucleotide triphosphate hydrolases"/>
    <property type="match status" value="3"/>
</dbReference>
<dbReference type="InterPro" id="IPR027417">
    <property type="entry name" value="P-loop_NTPase"/>
</dbReference>
<dbReference type="Pfam" id="PF17866">
    <property type="entry name" value="AAA_lid_6"/>
    <property type="match status" value="1"/>
</dbReference>
<sequence>MERQADDADFCVSWLLGLQPRRSSRQLRPRLLRDHESADPHFTVSWLLGLKDCSKAESGTCAERPEWAVEYETSDPNFRISWLLGLEVAPGRCPRWASQFETEDRDFRVSYLLGLIPPPELHDDGEKQHAEAEGDEATQEHENEEGEKAELDDDLGLSKLFGDVPYEEENVTEDESSPETSEDAEPPVLATPDFLELCQEMENMLNEIEESAVDADDASDTESIDGVSPEDHEEESASKTEWLRQKTVEFAENKYLDRLMSLPGLEETKAMFLNARAKIKAAIRRETSLKKDNFDVVFTGNEGTGKSTMAKLYAKFLVAEGLFKPNPGHNAISKPSSYYFSKTEVVEQARNNTSEESGHIILLDDAHLIDKDDVNLFNLYTRLKGLPGIIVIILAGDADNGLNNQLQYRAQVEKQLRVIRLPNYTEQQLCVIFSRMVQKWFNKKMKLDGEVPDKYVKVLIRRLRRGATDENFTNVWPVKKAFIEASRRQVERFRQARKEGRYLEDFFMTKEDIMGVKPAFDPDKSAAWKELQELNGLDDVKESILSIVNQANQNYEREAQGKDPLQMTPNRVFLGNPGTGKTTVARLYGKILADFGVLSKGDLILKNPADLIDRYIGWSERNTKEALAEAEGSVLIIDDAHMLDPGKRGNGCSFRHGILDTLVAEVTGAPGEDLCVILCGYPDHMKDMYANSNPGLARRFPLDTAFKFEDFDAKKLSEILDMKLQKERLPVMDKAREVAMDMLKRASVRPGFGNGAEVANLVSKAALARAKRVEERSNQAAGPEEVKVDDIPIEPEDFDPDWDRSTRAVANTRALFEGMIGFEDIIAKFESYQYMAQGMRLRNIDPRPYIPFTYVFKGPPGTGKTTTARKMGQIFYDMGLLAAPDVIDVSASQLVGEYCGQTGPKTMRLLESALGKVLFIDEAYRLAGGDPSSFQSEAVSELVDAVTKPKFARKLIIILAGYDDDMDRLMRVNPGLRSRFATELEFRPLRAEQHMEQLRKVVGKVGITIQPTTDMDAATRGTLINSLNRMSGDKGWASGRSVETLGETVIAHIFKECAIKGYTGSELTVTGRDLVHILAGSGVDSMSVRSWNSRPMGPRQVMTLKDLEGDQW</sequence>
<dbReference type="CDD" id="cd00009">
    <property type="entry name" value="AAA"/>
    <property type="match status" value="2"/>
</dbReference>
<feature type="region of interest" description="Disordered" evidence="4">
    <location>
        <begin position="211"/>
        <end position="241"/>
    </location>
</feature>
<evidence type="ECO:0000313" key="6">
    <source>
        <dbReference type="EMBL" id="KFH48338.1"/>
    </source>
</evidence>
<dbReference type="InterPro" id="IPR041627">
    <property type="entry name" value="AAA_lid_6"/>
</dbReference>
<feature type="domain" description="AAA+ ATPase" evidence="5">
    <location>
        <begin position="850"/>
        <end position="990"/>
    </location>
</feature>
<name>A0A086TG56_HAPC1</name>
<feature type="domain" description="AAA+ ATPase" evidence="5">
    <location>
        <begin position="568"/>
        <end position="712"/>
    </location>
</feature>
<dbReference type="HOGENOM" id="CLU_006450_1_0_1"/>
<proteinExistence type="inferred from homology"/>
<keyword evidence="7" id="KW-1185">Reference proteome</keyword>
<dbReference type="Gene3D" id="1.10.8.60">
    <property type="match status" value="2"/>
</dbReference>
<dbReference type="GO" id="GO:0016887">
    <property type="term" value="F:ATP hydrolysis activity"/>
    <property type="evidence" value="ECO:0007669"/>
    <property type="project" value="InterPro"/>
</dbReference>
<dbReference type="GO" id="GO:0005524">
    <property type="term" value="F:ATP binding"/>
    <property type="evidence" value="ECO:0007669"/>
    <property type="project" value="UniProtKB-KW"/>
</dbReference>
<feature type="compositionally biased region" description="Acidic residues" evidence="4">
    <location>
        <begin position="165"/>
        <end position="185"/>
    </location>
</feature>
<keyword evidence="2" id="KW-0547">Nucleotide-binding</keyword>
<feature type="domain" description="AAA+ ATPase" evidence="5">
    <location>
        <begin position="292"/>
        <end position="420"/>
    </location>
</feature>
<dbReference type="Proteomes" id="UP000029964">
    <property type="component" value="Unassembled WGS sequence"/>
</dbReference>
<feature type="region of interest" description="Disordered" evidence="4">
    <location>
        <begin position="118"/>
        <end position="188"/>
    </location>
</feature>
<evidence type="ECO:0000313" key="7">
    <source>
        <dbReference type="Proteomes" id="UP000029964"/>
    </source>
</evidence>
<dbReference type="InterPro" id="IPR003959">
    <property type="entry name" value="ATPase_AAA_core"/>
</dbReference>
<dbReference type="InterPro" id="IPR050773">
    <property type="entry name" value="CbxX/CfxQ_RuBisCO_ESX"/>
</dbReference>
<evidence type="ECO:0000256" key="3">
    <source>
        <dbReference type="ARBA" id="ARBA00022840"/>
    </source>
</evidence>
<dbReference type="OrthoDB" id="2423195at2759"/>
<keyword evidence="3" id="KW-0067">ATP-binding</keyword>
<dbReference type="SMART" id="SM00382">
    <property type="entry name" value="AAA"/>
    <property type="match status" value="3"/>
</dbReference>
<dbReference type="PANTHER" id="PTHR43392">
    <property type="entry name" value="AAA-TYPE ATPASE FAMILY PROTEIN / ANKYRIN REPEAT FAMILY PROTEIN"/>
    <property type="match status" value="1"/>
</dbReference>
<evidence type="ECO:0000256" key="1">
    <source>
        <dbReference type="ARBA" id="ARBA00010378"/>
    </source>
</evidence>
<evidence type="ECO:0000259" key="5">
    <source>
        <dbReference type="SMART" id="SM00382"/>
    </source>
</evidence>
<comment type="similarity">
    <text evidence="1">Belongs to the CbxX/CfxQ family.</text>
</comment>
<dbReference type="SUPFAM" id="SSF52540">
    <property type="entry name" value="P-loop containing nucleoside triphosphate hydrolases"/>
    <property type="match status" value="3"/>
</dbReference>